<accession>A0A0E9T2Z7</accession>
<reference evidence="1" key="1">
    <citation type="submission" date="2014-11" db="EMBL/GenBank/DDBJ databases">
        <authorList>
            <person name="Amaro Gonzalez C."/>
        </authorList>
    </citation>
    <scope>NUCLEOTIDE SEQUENCE</scope>
</reference>
<reference evidence="1" key="2">
    <citation type="journal article" date="2015" name="Fish Shellfish Immunol.">
        <title>Early steps in the European eel (Anguilla anguilla)-Vibrio vulnificus interaction in the gills: Role of the RtxA13 toxin.</title>
        <authorList>
            <person name="Callol A."/>
            <person name="Pajuelo D."/>
            <person name="Ebbesson L."/>
            <person name="Teles M."/>
            <person name="MacKenzie S."/>
            <person name="Amaro C."/>
        </authorList>
    </citation>
    <scope>NUCLEOTIDE SEQUENCE</scope>
</reference>
<proteinExistence type="predicted"/>
<organism evidence="1">
    <name type="scientific">Anguilla anguilla</name>
    <name type="common">European freshwater eel</name>
    <name type="synonym">Muraena anguilla</name>
    <dbReference type="NCBI Taxonomy" id="7936"/>
    <lineage>
        <taxon>Eukaryota</taxon>
        <taxon>Metazoa</taxon>
        <taxon>Chordata</taxon>
        <taxon>Craniata</taxon>
        <taxon>Vertebrata</taxon>
        <taxon>Euteleostomi</taxon>
        <taxon>Actinopterygii</taxon>
        <taxon>Neopterygii</taxon>
        <taxon>Teleostei</taxon>
        <taxon>Anguilliformes</taxon>
        <taxon>Anguillidae</taxon>
        <taxon>Anguilla</taxon>
    </lineage>
</organism>
<sequence length="26" mass="3049">MYVFQLLMLTCILTCHILTRKSCIFG</sequence>
<dbReference type="EMBL" id="GBXM01061277">
    <property type="protein sequence ID" value="JAH47300.1"/>
    <property type="molecule type" value="Transcribed_RNA"/>
</dbReference>
<evidence type="ECO:0000313" key="1">
    <source>
        <dbReference type="EMBL" id="JAH47300.1"/>
    </source>
</evidence>
<dbReference type="AlphaFoldDB" id="A0A0E9T2Z7"/>
<protein>
    <submittedName>
        <fullName evidence="1">Uncharacterized protein</fullName>
    </submittedName>
</protein>
<name>A0A0E9T2Z7_ANGAN</name>